<protein>
    <recommendedName>
        <fullName evidence="2">Protein kinase domain-containing protein</fullName>
    </recommendedName>
</protein>
<accession>A0A6C0E4D2</accession>
<dbReference type="EMBL" id="MN739733">
    <property type="protein sequence ID" value="QHT23582.1"/>
    <property type="molecule type" value="Genomic_DNA"/>
</dbReference>
<organism evidence="3">
    <name type="scientific">viral metagenome</name>
    <dbReference type="NCBI Taxonomy" id="1070528"/>
    <lineage>
        <taxon>unclassified sequences</taxon>
        <taxon>metagenomes</taxon>
        <taxon>organismal metagenomes</taxon>
    </lineage>
</organism>
<evidence type="ECO:0000256" key="1">
    <source>
        <dbReference type="SAM" id="MobiDB-lite"/>
    </source>
</evidence>
<dbReference type="InterPro" id="IPR008271">
    <property type="entry name" value="Ser/Thr_kinase_AS"/>
</dbReference>
<dbReference type="GO" id="GO:0005524">
    <property type="term" value="F:ATP binding"/>
    <property type="evidence" value="ECO:0007669"/>
    <property type="project" value="InterPro"/>
</dbReference>
<feature type="region of interest" description="Disordered" evidence="1">
    <location>
        <begin position="456"/>
        <end position="477"/>
    </location>
</feature>
<dbReference type="InterPro" id="IPR000719">
    <property type="entry name" value="Prot_kinase_dom"/>
</dbReference>
<dbReference type="Pfam" id="PF00069">
    <property type="entry name" value="Pkinase"/>
    <property type="match status" value="1"/>
</dbReference>
<evidence type="ECO:0000259" key="2">
    <source>
        <dbReference type="PROSITE" id="PS50011"/>
    </source>
</evidence>
<proteinExistence type="predicted"/>
<dbReference type="AlphaFoldDB" id="A0A6C0E4D2"/>
<dbReference type="SUPFAM" id="SSF56112">
    <property type="entry name" value="Protein kinase-like (PK-like)"/>
    <property type="match status" value="1"/>
</dbReference>
<dbReference type="InterPro" id="IPR011009">
    <property type="entry name" value="Kinase-like_dom_sf"/>
</dbReference>
<name>A0A6C0E4D2_9ZZZZ</name>
<reference evidence="3" key="1">
    <citation type="journal article" date="2020" name="Nature">
        <title>Giant virus diversity and host interactions through global metagenomics.</title>
        <authorList>
            <person name="Schulz F."/>
            <person name="Roux S."/>
            <person name="Paez-Espino D."/>
            <person name="Jungbluth S."/>
            <person name="Walsh D.A."/>
            <person name="Denef V.J."/>
            <person name="McMahon K.D."/>
            <person name="Konstantinidis K.T."/>
            <person name="Eloe-Fadrosh E.A."/>
            <person name="Kyrpides N.C."/>
            <person name="Woyke T."/>
        </authorList>
    </citation>
    <scope>NUCLEOTIDE SEQUENCE</scope>
    <source>
        <strain evidence="3">GVMAG-M-3300023179-116</strain>
    </source>
</reference>
<sequence length="494" mass="58395">MNKTKKKYRTPKTTITRKKTRKNTFIEQFTGGKVMGSGGYGCLLIPSVKCKNKNDNEDANKNITKLMLAKNAQKEYDEIMKYKKILVTIPNYKKYFLIDDVELCQPSELTKSDLQEYEIKCKALNKKKITKKNINKKLDLILAINMPNGGIDLDDFIKQCNSYNQYKKINNSLLDLLTHAIIPMNNLHIYHSDIKASNILIDDDYQCKIIDWGLSTSYANYKSTDSFPIFIGHYNRPIQFNVPFSVIILNNDFKASYENYLTSKLKTDKKLYYSDVRAFILQHFIHINKKYNTGHIRYINKIMRILFNENIEPLYKKIKNDIVTTEYTYYYIIEYISKIVYEYTDVKNKKLDLQDYFKKVFLKTVDIWGFVFSYFYILNIMSYTKQDKLSKTENKIFEKLKHIIIYYLYENPLEPINHVDIKRELSELNDFFDEANRENPESLRIILERYKRKMNNEKNSDDTKSNSGKSGNDNVSNTETAKLIQFFSSSYSKK</sequence>
<evidence type="ECO:0000313" key="3">
    <source>
        <dbReference type="EMBL" id="QHT23582.1"/>
    </source>
</evidence>
<feature type="domain" description="Protein kinase" evidence="2">
    <location>
        <begin position="29"/>
        <end position="432"/>
    </location>
</feature>
<feature type="compositionally biased region" description="Polar residues" evidence="1">
    <location>
        <begin position="465"/>
        <end position="477"/>
    </location>
</feature>
<dbReference type="Gene3D" id="1.10.510.10">
    <property type="entry name" value="Transferase(Phosphotransferase) domain 1"/>
    <property type="match status" value="1"/>
</dbReference>
<dbReference type="PROSITE" id="PS50011">
    <property type="entry name" value="PROTEIN_KINASE_DOM"/>
    <property type="match status" value="1"/>
</dbReference>
<dbReference type="GO" id="GO:0004672">
    <property type="term" value="F:protein kinase activity"/>
    <property type="evidence" value="ECO:0007669"/>
    <property type="project" value="InterPro"/>
</dbReference>
<dbReference type="PROSITE" id="PS00108">
    <property type="entry name" value="PROTEIN_KINASE_ST"/>
    <property type="match status" value="1"/>
</dbReference>